<organism evidence="1">
    <name type="scientific">Anguilla anguilla</name>
    <name type="common">European freshwater eel</name>
    <name type="synonym">Muraena anguilla</name>
    <dbReference type="NCBI Taxonomy" id="7936"/>
    <lineage>
        <taxon>Eukaryota</taxon>
        <taxon>Metazoa</taxon>
        <taxon>Chordata</taxon>
        <taxon>Craniata</taxon>
        <taxon>Vertebrata</taxon>
        <taxon>Euteleostomi</taxon>
        <taxon>Actinopterygii</taxon>
        <taxon>Neopterygii</taxon>
        <taxon>Teleostei</taxon>
        <taxon>Anguilliformes</taxon>
        <taxon>Anguillidae</taxon>
        <taxon>Anguilla</taxon>
    </lineage>
</organism>
<proteinExistence type="predicted"/>
<sequence>MNSSSSKKRKNAEPYYLSGTCWLAWLLRTWEHLKLWSSSLGKLFQVSCWQD</sequence>
<dbReference type="AlphaFoldDB" id="A0A0E9UJM9"/>
<accession>A0A0E9UJM9</accession>
<name>A0A0E9UJM9_ANGAN</name>
<evidence type="ECO:0000313" key="1">
    <source>
        <dbReference type="EMBL" id="JAH65193.1"/>
    </source>
</evidence>
<protein>
    <submittedName>
        <fullName evidence="1">Uncharacterized protein</fullName>
    </submittedName>
</protein>
<reference evidence="1" key="2">
    <citation type="journal article" date="2015" name="Fish Shellfish Immunol.">
        <title>Early steps in the European eel (Anguilla anguilla)-Vibrio vulnificus interaction in the gills: Role of the RtxA13 toxin.</title>
        <authorList>
            <person name="Callol A."/>
            <person name="Pajuelo D."/>
            <person name="Ebbesson L."/>
            <person name="Teles M."/>
            <person name="MacKenzie S."/>
            <person name="Amaro C."/>
        </authorList>
    </citation>
    <scope>NUCLEOTIDE SEQUENCE</scope>
</reference>
<reference evidence="1" key="1">
    <citation type="submission" date="2014-11" db="EMBL/GenBank/DDBJ databases">
        <authorList>
            <person name="Amaro Gonzalez C."/>
        </authorList>
    </citation>
    <scope>NUCLEOTIDE SEQUENCE</scope>
</reference>
<dbReference type="EMBL" id="GBXM01043384">
    <property type="protein sequence ID" value="JAH65193.1"/>
    <property type="molecule type" value="Transcribed_RNA"/>
</dbReference>